<keyword evidence="3" id="KW-1185">Reference proteome</keyword>
<name>A0AAV5C6W1_ELECO</name>
<feature type="region of interest" description="Disordered" evidence="1">
    <location>
        <begin position="1"/>
        <end position="69"/>
    </location>
</feature>
<dbReference type="AlphaFoldDB" id="A0AAV5C6W1"/>
<gene>
    <name evidence="2" type="primary">ga10478</name>
    <name evidence="2" type="ORF">PR202_ga10478</name>
</gene>
<reference evidence="2" key="1">
    <citation type="journal article" date="2018" name="DNA Res.">
        <title>Multiple hybrid de novo genome assembly of finger millet, an orphan allotetraploid crop.</title>
        <authorList>
            <person name="Hatakeyama M."/>
            <person name="Aluri S."/>
            <person name="Balachadran M.T."/>
            <person name="Sivarajan S.R."/>
            <person name="Patrignani A."/>
            <person name="Gruter S."/>
            <person name="Poveda L."/>
            <person name="Shimizu-Inatsugi R."/>
            <person name="Baeten J."/>
            <person name="Francoijs K.J."/>
            <person name="Nataraja K.N."/>
            <person name="Reddy Y.A.N."/>
            <person name="Phadnis S."/>
            <person name="Ravikumar R.L."/>
            <person name="Schlapbach R."/>
            <person name="Sreeman S.M."/>
            <person name="Shimizu K.K."/>
        </authorList>
    </citation>
    <scope>NUCLEOTIDE SEQUENCE</scope>
</reference>
<comment type="caution">
    <text evidence="2">The sequence shown here is derived from an EMBL/GenBank/DDBJ whole genome shotgun (WGS) entry which is preliminary data.</text>
</comment>
<evidence type="ECO:0000256" key="1">
    <source>
        <dbReference type="SAM" id="MobiDB-lite"/>
    </source>
</evidence>
<dbReference type="Proteomes" id="UP001054889">
    <property type="component" value="Unassembled WGS sequence"/>
</dbReference>
<feature type="compositionally biased region" description="Basic residues" evidence="1">
    <location>
        <begin position="18"/>
        <end position="34"/>
    </location>
</feature>
<dbReference type="EMBL" id="BQKI01000004">
    <property type="protein sequence ID" value="GJM93885.1"/>
    <property type="molecule type" value="Genomic_DNA"/>
</dbReference>
<evidence type="ECO:0000313" key="3">
    <source>
        <dbReference type="Proteomes" id="UP001054889"/>
    </source>
</evidence>
<reference evidence="2" key="2">
    <citation type="submission" date="2021-12" db="EMBL/GenBank/DDBJ databases">
        <title>Resequencing data analysis of finger millet.</title>
        <authorList>
            <person name="Hatakeyama M."/>
            <person name="Aluri S."/>
            <person name="Balachadran M.T."/>
            <person name="Sivarajan S.R."/>
            <person name="Poveda L."/>
            <person name="Shimizu-Inatsugi R."/>
            <person name="Schlapbach R."/>
            <person name="Sreeman S.M."/>
            <person name="Shimizu K.K."/>
        </authorList>
    </citation>
    <scope>NUCLEOTIDE SEQUENCE</scope>
</reference>
<protein>
    <submittedName>
        <fullName evidence="2">Uncharacterized protein</fullName>
    </submittedName>
</protein>
<proteinExistence type="predicted"/>
<accession>A0AAV5C6W1</accession>
<feature type="compositionally biased region" description="Low complexity" evidence="1">
    <location>
        <begin position="40"/>
        <end position="64"/>
    </location>
</feature>
<feature type="region of interest" description="Disordered" evidence="1">
    <location>
        <begin position="86"/>
        <end position="111"/>
    </location>
</feature>
<evidence type="ECO:0000313" key="2">
    <source>
        <dbReference type="EMBL" id="GJM93885.1"/>
    </source>
</evidence>
<sequence>MSVRKAVTTPSSMSERSRSRRCGSVRRTTVRMRVTKCASEGRSSRGTAGSSTVRTPGGREATGAGEERLAKVTTVDVTPWLAARRDASSVTGTTCPAPGLVSTTTCGGGARASRTGGGAILPTYSYGA</sequence>
<organism evidence="2 3">
    <name type="scientific">Eleusine coracana subsp. coracana</name>
    <dbReference type="NCBI Taxonomy" id="191504"/>
    <lineage>
        <taxon>Eukaryota</taxon>
        <taxon>Viridiplantae</taxon>
        <taxon>Streptophyta</taxon>
        <taxon>Embryophyta</taxon>
        <taxon>Tracheophyta</taxon>
        <taxon>Spermatophyta</taxon>
        <taxon>Magnoliopsida</taxon>
        <taxon>Liliopsida</taxon>
        <taxon>Poales</taxon>
        <taxon>Poaceae</taxon>
        <taxon>PACMAD clade</taxon>
        <taxon>Chloridoideae</taxon>
        <taxon>Cynodonteae</taxon>
        <taxon>Eleusininae</taxon>
        <taxon>Eleusine</taxon>
    </lineage>
</organism>